<sequence length="110" mass="12456">MGFACQKSERCQEVTRTCVERKRRSFSAYTCHHVVGTQATSSPVDQWLLLMAPCFRRWFLSPPASRWSCCPWVRRRWLTSRTTAAQLAVLSAMASVRTCAMPSLASPLLS</sequence>
<name>A0A368SAJ9_SETIT</name>
<organism evidence="1">
    <name type="scientific">Setaria italica</name>
    <name type="common">Foxtail millet</name>
    <name type="synonym">Panicum italicum</name>
    <dbReference type="NCBI Taxonomy" id="4555"/>
    <lineage>
        <taxon>Eukaryota</taxon>
        <taxon>Viridiplantae</taxon>
        <taxon>Streptophyta</taxon>
        <taxon>Embryophyta</taxon>
        <taxon>Tracheophyta</taxon>
        <taxon>Spermatophyta</taxon>
        <taxon>Magnoliopsida</taxon>
        <taxon>Liliopsida</taxon>
        <taxon>Poales</taxon>
        <taxon>Poaceae</taxon>
        <taxon>PACMAD clade</taxon>
        <taxon>Panicoideae</taxon>
        <taxon>Panicodae</taxon>
        <taxon>Paniceae</taxon>
        <taxon>Cenchrinae</taxon>
        <taxon>Setaria</taxon>
    </lineage>
</organism>
<dbReference type="EMBL" id="CM003535">
    <property type="protein sequence ID" value="RCV39373.1"/>
    <property type="molecule type" value="Genomic_DNA"/>
</dbReference>
<evidence type="ECO:0000313" key="1">
    <source>
        <dbReference type="EMBL" id="RCV39373.1"/>
    </source>
</evidence>
<reference evidence="1" key="1">
    <citation type="journal article" date="2012" name="Nat. Biotechnol.">
        <title>Reference genome sequence of the model plant Setaria.</title>
        <authorList>
            <person name="Bennetzen J.L."/>
            <person name="Schmutz J."/>
            <person name="Wang H."/>
            <person name="Percifield R."/>
            <person name="Hawkins J."/>
            <person name="Pontaroli A.C."/>
            <person name="Estep M."/>
            <person name="Feng L."/>
            <person name="Vaughn J.N."/>
            <person name="Grimwood J."/>
            <person name="Jenkins J."/>
            <person name="Barry K."/>
            <person name="Lindquist E."/>
            <person name="Hellsten U."/>
            <person name="Deshpande S."/>
            <person name="Wang X."/>
            <person name="Wu X."/>
            <person name="Mitros T."/>
            <person name="Triplett J."/>
            <person name="Yang X."/>
            <person name="Ye C.Y."/>
            <person name="Mauro-Herrera M."/>
            <person name="Wang L."/>
            <person name="Li P."/>
            <person name="Sharma M."/>
            <person name="Sharma R."/>
            <person name="Ronald P.C."/>
            <person name="Panaud O."/>
            <person name="Kellogg E.A."/>
            <person name="Brutnell T.P."/>
            <person name="Doust A.N."/>
            <person name="Tuskan G.A."/>
            <person name="Rokhsar D."/>
            <person name="Devos K.M."/>
        </authorList>
    </citation>
    <scope>NUCLEOTIDE SEQUENCE [LARGE SCALE GENOMIC DNA]</scope>
    <source>
        <strain evidence="1">Yugu1</strain>
    </source>
</reference>
<reference evidence="1" key="2">
    <citation type="submission" date="2015-07" db="EMBL/GenBank/DDBJ databases">
        <authorList>
            <person name="Noorani M."/>
        </authorList>
    </citation>
    <scope>NUCLEOTIDE SEQUENCE</scope>
    <source>
        <strain evidence="1">Yugu1</strain>
    </source>
</reference>
<gene>
    <name evidence="1" type="ORF">SETIT_8G218900v2</name>
</gene>
<dbReference type="AlphaFoldDB" id="A0A368SAJ9"/>
<accession>A0A368SAJ9</accession>
<protein>
    <submittedName>
        <fullName evidence="1">Uncharacterized protein</fullName>
    </submittedName>
</protein>
<proteinExistence type="predicted"/>